<dbReference type="GeneID" id="8615978"/>
<sequence length="40" mass="4567">MFNLCVSCVWTEGQLKIVVSTIYLTFTTVGTIEEKISQRQ</sequence>
<protein>
    <submittedName>
        <fullName evidence="1">Uncharacterized protein</fullName>
    </submittedName>
</protein>
<reference evidence="1 2" key="1">
    <citation type="journal article" date="2005" name="Nature">
        <title>The genome of the social amoeba Dictyostelium discoideum.</title>
        <authorList>
            <consortium name="The Dictyostelium discoideum Sequencing Consortium"/>
            <person name="Eichinger L."/>
            <person name="Pachebat J.A."/>
            <person name="Glockner G."/>
            <person name="Rajandream M.A."/>
            <person name="Sucgang R."/>
            <person name="Berriman M."/>
            <person name="Song J."/>
            <person name="Olsen R."/>
            <person name="Szafranski K."/>
            <person name="Xu Q."/>
            <person name="Tunggal B."/>
            <person name="Kummerfeld S."/>
            <person name="Madera M."/>
            <person name="Konfortov B.A."/>
            <person name="Rivero F."/>
            <person name="Bankier A.T."/>
            <person name="Lehmann R."/>
            <person name="Hamlin N."/>
            <person name="Davies R."/>
            <person name="Gaudet P."/>
            <person name="Fey P."/>
            <person name="Pilcher K."/>
            <person name="Chen G."/>
            <person name="Saunders D."/>
            <person name="Sodergren E."/>
            <person name="Davis P."/>
            <person name="Kerhornou A."/>
            <person name="Nie X."/>
            <person name="Hall N."/>
            <person name="Anjard C."/>
            <person name="Hemphill L."/>
            <person name="Bason N."/>
            <person name="Farbrother P."/>
            <person name="Desany B."/>
            <person name="Just E."/>
            <person name="Morio T."/>
            <person name="Rost R."/>
            <person name="Churcher C."/>
            <person name="Cooper J."/>
            <person name="Haydock S."/>
            <person name="van Driessche N."/>
            <person name="Cronin A."/>
            <person name="Goodhead I."/>
            <person name="Muzny D."/>
            <person name="Mourier T."/>
            <person name="Pain A."/>
            <person name="Lu M."/>
            <person name="Harper D."/>
            <person name="Lindsay R."/>
            <person name="Hauser H."/>
            <person name="James K."/>
            <person name="Quiles M."/>
            <person name="Madan Babu M."/>
            <person name="Saito T."/>
            <person name="Buchrieser C."/>
            <person name="Wardroper A."/>
            <person name="Felder M."/>
            <person name="Thangavelu M."/>
            <person name="Johnson D."/>
            <person name="Knights A."/>
            <person name="Loulseged H."/>
            <person name="Mungall K."/>
            <person name="Oliver K."/>
            <person name="Price C."/>
            <person name="Quail M.A."/>
            <person name="Urushihara H."/>
            <person name="Hernandez J."/>
            <person name="Rabbinowitsch E."/>
            <person name="Steffen D."/>
            <person name="Sanders M."/>
            <person name="Ma J."/>
            <person name="Kohara Y."/>
            <person name="Sharp S."/>
            <person name="Simmonds M."/>
            <person name="Spiegler S."/>
            <person name="Tivey A."/>
            <person name="Sugano S."/>
            <person name="White B."/>
            <person name="Walker D."/>
            <person name="Woodward J."/>
            <person name="Winckler T."/>
            <person name="Tanaka Y."/>
            <person name="Shaulsky G."/>
            <person name="Schleicher M."/>
            <person name="Weinstock G."/>
            <person name="Rosenthal A."/>
            <person name="Cox E.C."/>
            <person name="Chisholm R.L."/>
            <person name="Gibbs R."/>
            <person name="Loomis W.F."/>
            <person name="Platzer M."/>
            <person name="Kay R.R."/>
            <person name="Williams J."/>
            <person name="Dear P.H."/>
            <person name="Noegel A.A."/>
            <person name="Barrell B."/>
            <person name="Kuspa A."/>
        </authorList>
    </citation>
    <scope>NUCLEOTIDE SEQUENCE [LARGE SCALE GENOMIC DNA]</scope>
    <source>
        <strain evidence="1 2">AX4</strain>
    </source>
</reference>
<keyword evidence="2" id="KW-1185">Reference proteome</keyword>
<dbReference type="RefSeq" id="XP_647175.1">
    <property type="nucleotide sequence ID" value="XM_642083.1"/>
</dbReference>
<dbReference type="PaxDb" id="44689-DDB0189416"/>
<gene>
    <name evidence="1" type="ORF">DDB_G0267628</name>
</gene>
<organism evidence="1 2">
    <name type="scientific">Dictyostelium discoideum</name>
    <name type="common">Social amoeba</name>
    <dbReference type="NCBI Taxonomy" id="44689"/>
    <lineage>
        <taxon>Eukaryota</taxon>
        <taxon>Amoebozoa</taxon>
        <taxon>Evosea</taxon>
        <taxon>Eumycetozoa</taxon>
        <taxon>Dictyostelia</taxon>
        <taxon>Dictyosteliales</taxon>
        <taxon>Dictyosteliaceae</taxon>
        <taxon>Dictyostelium</taxon>
    </lineage>
</organism>
<evidence type="ECO:0000313" key="2">
    <source>
        <dbReference type="Proteomes" id="UP000002195"/>
    </source>
</evidence>
<dbReference type="HOGENOM" id="CLU_3300445_0_0_1"/>
<dbReference type="InParanoid" id="Q55GK9"/>
<dbReference type="AlphaFoldDB" id="Q55GK9"/>
<dbReference type="EMBL" id="AAFI02000003">
    <property type="protein sequence ID" value="EAL73267.1"/>
    <property type="molecule type" value="Genomic_DNA"/>
</dbReference>
<dbReference type="Proteomes" id="UP000002195">
    <property type="component" value="Unassembled WGS sequence"/>
</dbReference>
<dbReference type="KEGG" id="ddi:DDB_G0267628"/>
<evidence type="ECO:0000313" key="1">
    <source>
        <dbReference type="EMBL" id="EAL73267.1"/>
    </source>
</evidence>
<name>Q55GK9_DICDI</name>
<proteinExistence type="predicted"/>
<comment type="caution">
    <text evidence="1">The sequence shown here is derived from an EMBL/GenBank/DDBJ whole genome shotgun (WGS) entry which is preliminary data.</text>
</comment>
<accession>Q55GK9</accession>